<dbReference type="Gene3D" id="1.10.10.10">
    <property type="entry name" value="Winged helix-like DNA-binding domain superfamily/Winged helix DNA-binding domain"/>
    <property type="match status" value="1"/>
</dbReference>
<keyword evidence="3" id="KW-1185">Reference proteome</keyword>
<comment type="caution">
    <text evidence="2">The sequence shown here is derived from an EMBL/GenBank/DDBJ whole genome shotgun (WGS) entry which is preliminary data.</text>
</comment>
<dbReference type="PANTHER" id="PTHR37936:SF3">
    <property type="entry name" value="TRANSPOSASE INSC FOR INSERTION ELEMENT IS2A-RELATED"/>
    <property type="match status" value="1"/>
</dbReference>
<dbReference type="SUPFAM" id="SSF48295">
    <property type="entry name" value="TrpR-like"/>
    <property type="match status" value="1"/>
</dbReference>
<name>A0ABV2MSK6_9HYPH</name>
<dbReference type="PANTHER" id="PTHR37936">
    <property type="entry name" value="TRANSPOSASE INSC FOR INSERTION ELEMENT IS2A-RELATED"/>
    <property type="match status" value="1"/>
</dbReference>
<gene>
    <name evidence="2" type="ORF">ABID08_006835</name>
</gene>
<dbReference type="Proteomes" id="UP001549077">
    <property type="component" value="Unassembled WGS sequence"/>
</dbReference>
<comment type="similarity">
    <text evidence="1">Belongs to the transposase 8 family.</text>
</comment>
<dbReference type="RefSeq" id="WP_168302454.1">
    <property type="nucleotide sequence ID" value="NZ_CP071604.1"/>
</dbReference>
<protein>
    <submittedName>
        <fullName evidence="2">Transposase</fullName>
    </submittedName>
</protein>
<dbReference type="InterPro" id="IPR010921">
    <property type="entry name" value="Trp_repressor/repl_initiator"/>
</dbReference>
<dbReference type="InterPro" id="IPR036388">
    <property type="entry name" value="WH-like_DNA-bd_sf"/>
</dbReference>
<accession>A0ABV2MSK6</accession>
<evidence type="ECO:0000256" key="1">
    <source>
        <dbReference type="ARBA" id="ARBA00009964"/>
    </source>
</evidence>
<dbReference type="InterPro" id="IPR002514">
    <property type="entry name" value="Transposase_8"/>
</dbReference>
<dbReference type="EMBL" id="JBEPMY010000070">
    <property type="protein sequence ID" value="MET3759444.1"/>
    <property type="molecule type" value="Genomic_DNA"/>
</dbReference>
<evidence type="ECO:0000313" key="3">
    <source>
        <dbReference type="Proteomes" id="UP001549077"/>
    </source>
</evidence>
<dbReference type="GeneID" id="91152343"/>
<proteinExistence type="inferred from homology"/>
<sequence>MSDSVNHHRTFEVLTAEPVQSRRKPRHWSDEEKAQLVAEALSPGANVSAIARSQGLDPSQLYAWRRKALSSGMVAPLTEGARAPVKFTRFEAVAGSMVEIVVGDVVVRVGGDVDADHLTKILRVVRTA</sequence>
<evidence type="ECO:0000313" key="2">
    <source>
        <dbReference type="EMBL" id="MET3759444.1"/>
    </source>
</evidence>
<reference evidence="2 3" key="1">
    <citation type="submission" date="2024-06" db="EMBL/GenBank/DDBJ databases">
        <title>Genomic Encyclopedia of Type Strains, Phase IV (KMG-IV): sequencing the most valuable type-strain genomes for metagenomic binning, comparative biology and taxonomic classification.</title>
        <authorList>
            <person name="Goeker M."/>
        </authorList>
    </citation>
    <scope>NUCLEOTIDE SEQUENCE [LARGE SCALE GENOMIC DNA]</scope>
    <source>
        <strain evidence="2 3">DSM 29288</strain>
    </source>
</reference>
<dbReference type="Pfam" id="PF01527">
    <property type="entry name" value="HTH_Tnp_1"/>
    <property type="match status" value="1"/>
</dbReference>
<organism evidence="2 3">
    <name type="scientific">Rhizobium binae</name>
    <dbReference type="NCBI Taxonomy" id="1138190"/>
    <lineage>
        <taxon>Bacteria</taxon>
        <taxon>Pseudomonadati</taxon>
        <taxon>Pseudomonadota</taxon>
        <taxon>Alphaproteobacteria</taxon>
        <taxon>Hyphomicrobiales</taxon>
        <taxon>Rhizobiaceae</taxon>
        <taxon>Rhizobium/Agrobacterium group</taxon>
        <taxon>Rhizobium</taxon>
    </lineage>
</organism>